<dbReference type="Proteomes" id="UP000006671">
    <property type="component" value="Unassembled WGS sequence"/>
</dbReference>
<evidence type="ECO:0000313" key="2">
    <source>
        <dbReference type="EMBL" id="EFC45363.1"/>
    </source>
</evidence>
<feature type="region of interest" description="Disordered" evidence="1">
    <location>
        <begin position="1"/>
        <end position="39"/>
    </location>
</feature>
<dbReference type="VEuPathDB" id="AmoebaDB:NAEGRDRAFT_48505"/>
<name>D2VCT7_NAEGR</name>
<dbReference type="InParanoid" id="D2VCT7"/>
<dbReference type="RefSeq" id="XP_002678107.1">
    <property type="nucleotide sequence ID" value="XM_002678061.1"/>
</dbReference>
<dbReference type="KEGG" id="ngr:NAEGRDRAFT_48505"/>
<gene>
    <name evidence="2" type="ORF">NAEGRDRAFT_48505</name>
</gene>
<dbReference type="EMBL" id="GG738863">
    <property type="protein sequence ID" value="EFC45363.1"/>
    <property type="molecule type" value="Genomic_DNA"/>
</dbReference>
<evidence type="ECO:0000256" key="1">
    <source>
        <dbReference type="SAM" id="MobiDB-lite"/>
    </source>
</evidence>
<feature type="compositionally biased region" description="Low complexity" evidence="1">
    <location>
        <begin position="1"/>
        <end position="26"/>
    </location>
</feature>
<dbReference type="AlphaFoldDB" id="D2VCT7"/>
<evidence type="ECO:0000313" key="3">
    <source>
        <dbReference type="Proteomes" id="UP000006671"/>
    </source>
</evidence>
<protein>
    <submittedName>
        <fullName evidence="2">Predicted protein</fullName>
    </submittedName>
</protein>
<accession>D2VCT7</accession>
<feature type="region of interest" description="Disordered" evidence="1">
    <location>
        <begin position="65"/>
        <end position="90"/>
    </location>
</feature>
<sequence>MKNRSKASALSSEGSSSSLVQGNSSSATTTNIVTPSSSSYNSSIALNSVDASMISNNSGGISVNTSNTASTSGGTSIINGGSNHHQKTNRPHLDDRQVVELYFGNLHNNMRLIEKSELEKYLFDKNSILPGREEVIAMFAAMKATWEQSLGYEGAEETAKEARTLMGLLFDEHSNYYVACAYGFLAYYEVGCGRFKTARFYIQCIDFYFKEMSEQETQNMTLYQSCLKKFTTYLTMLSKTSGNMIETTLDWVELYEKYMGISLPIDWKLMVSQDLTEFNYMAIIKVIEVILDIGGIHLKDSPGLTLKNYTVVSSIIFHSLRIKMLTSVNRERDKIEESALRIIEATESEIFIILPPLVVTPIMAACKIHLYIVTLIEKGERKNCDESSPLGPIDYYMVLAKGLRAVKLLGKRFPRVNLYHRNMIQEMESILEKKAFYNSLSELINSFNTHSMPSSYKVPGFESNSQFFRFISNEMTSNNHQPSIEQRRLYENSISTLLSEIQHMSAEQEMINNNNNTSTQQQQQPTAANHEWDDVQQLFNTVYTDNDFSSFLLDEEDERK</sequence>
<proteinExistence type="predicted"/>
<dbReference type="GeneID" id="8857370"/>
<reference evidence="2 3" key="1">
    <citation type="journal article" date="2010" name="Cell">
        <title>The genome of Naegleria gruberi illuminates early eukaryotic versatility.</title>
        <authorList>
            <person name="Fritz-Laylin L.K."/>
            <person name="Prochnik S.E."/>
            <person name="Ginger M.L."/>
            <person name="Dacks J.B."/>
            <person name="Carpenter M.L."/>
            <person name="Field M.C."/>
            <person name="Kuo A."/>
            <person name="Paredez A."/>
            <person name="Chapman J."/>
            <person name="Pham J."/>
            <person name="Shu S."/>
            <person name="Neupane R."/>
            <person name="Cipriano M."/>
            <person name="Mancuso J."/>
            <person name="Tu H."/>
            <person name="Salamov A."/>
            <person name="Lindquist E."/>
            <person name="Shapiro H."/>
            <person name="Lucas S."/>
            <person name="Grigoriev I.V."/>
            <person name="Cande W.Z."/>
            <person name="Fulton C."/>
            <person name="Rokhsar D.S."/>
            <person name="Dawson S.C."/>
        </authorList>
    </citation>
    <scope>NUCLEOTIDE SEQUENCE [LARGE SCALE GENOMIC DNA]</scope>
    <source>
        <strain evidence="2 3">NEG-M</strain>
    </source>
</reference>
<organism evidence="3">
    <name type="scientific">Naegleria gruberi</name>
    <name type="common">Amoeba</name>
    <dbReference type="NCBI Taxonomy" id="5762"/>
    <lineage>
        <taxon>Eukaryota</taxon>
        <taxon>Discoba</taxon>
        <taxon>Heterolobosea</taxon>
        <taxon>Tetramitia</taxon>
        <taxon>Eutetramitia</taxon>
        <taxon>Vahlkampfiidae</taxon>
        <taxon>Naegleria</taxon>
    </lineage>
</organism>
<feature type="compositionally biased region" description="Low complexity" evidence="1">
    <location>
        <begin position="65"/>
        <end position="83"/>
    </location>
</feature>
<keyword evidence="3" id="KW-1185">Reference proteome</keyword>